<gene>
    <name evidence="1" type="ORF">BJEO58_00834</name>
</gene>
<protein>
    <recommendedName>
        <fullName evidence="3">DUF3515 domain-containing protein</fullName>
    </recommendedName>
</protein>
<reference evidence="2" key="1">
    <citation type="submission" date="2017-03" db="EMBL/GenBank/DDBJ databases">
        <authorList>
            <person name="Monnet C."/>
        </authorList>
    </citation>
    <scope>NUCLEOTIDE SEQUENCE [LARGE SCALE GENOMIC DNA]</scope>
    <source>
        <strain evidence="2">SJ5-8</strain>
    </source>
</reference>
<evidence type="ECO:0008006" key="3">
    <source>
        <dbReference type="Google" id="ProtNLM"/>
    </source>
</evidence>
<keyword evidence="2" id="KW-1185">Reference proteome</keyword>
<dbReference type="RefSeq" id="WP_101588213.1">
    <property type="nucleotide sequence ID" value="NZ_FXZM01000003.1"/>
</dbReference>
<sequence length="176" mass="18309">MRFRPLRSPSRRTLFRTAAGVAATTALVSLSGCTSMLVVDPAEDAANPDCALPMLLMPDELNELSQRTTSSQGTTAWGEPANVIVRCGVAPPAPTTDPCVSVDGIDWVQVRAEEDTWQFVTYGRTPAVEVLVTPSEVSGATALASVSSAVSGIEQTAACVSVEDAEQVDGEVPAGT</sequence>
<dbReference type="EMBL" id="FXZM01000003">
    <property type="protein sequence ID" value="SMY11249.1"/>
    <property type="molecule type" value="Genomic_DNA"/>
</dbReference>
<dbReference type="Proteomes" id="UP000234462">
    <property type="component" value="Unassembled WGS sequence"/>
</dbReference>
<accession>A0A2H1L346</accession>
<evidence type="ECO:0000313" key="2">
    <source>
        <dbReference type="Proteomes" id="UP000234462"/>
    </source>
</evidence>
<organism evidence="1 2">
    <name type="scientific">Brevibacterium jeotgali</name>
    <dbReference type="NCBI Taxonomy" id="1262550"/>
    <lineage>
        <taxon>Bacteria</taxon>
        <taxon>Bacillati</taxon>
        <taxon>Actinomycetota</taxon>
        <taxon>Actinomycetes</taxon>
        <taxon>Micrococcales</taxon>
        <taxon>Brevibacteriaceae</taxon>
        <taxon>Brevibacterium</taxon>
    </lineage>
</organism>
<dbReference type="PROSITE" id="PS51257">
    <property type="entry name" value="PROKAR_LIPOPROTEIN"/>
    <property type="match status" value="1"/>
</dbReference>
<name>A0A2H1L346_9MICO</name>
<dbReference type="OrthoDB" id="4331648at2"/>
<evidence type="ECO:0000313" key="1">
    <source>
        <dbReference type="EMBL" id="SMY11249.1"/>
    </source>
</evidence>
<dbReference type="AlphaFoldDB" id="A0A2H1L346"/>
<dbReference type="Pfam" id="PF12028">
    <property type="entry name" value="DUF3515"/>
    <property type="match status" value="1"/>
</dbReference>
<proteinExistence type="predicted"/>
<dbReference type="InterPro" id="IPR021903">
    <property type="entry name" value="DUF3515"/>
</dbReference>